<sequence>MQKRFFNKTAATLVAASVAACSSSPPASAPPGVLAAGTARVTINDRELPATTSVKCSPIGTLTTITTGDMAAGVTALVSNETGLTAKSVSITNLGGFTGTYMKGLDGKADVSMTDQTYVIRGTADGFDTDNPSVRTTGTFAIRVAC</sequence>
<evidence type="ECO:0000256" key="6">
    <source>
        <dbReference type="SAM" id="SignalP"/>
    </source>
</evidence>
<evidence type="ECO:0008006" key="9">
    <source>
        <dbReference type="Google" id="ProtNLM"/>
    </source>
</evidence>
<dbReference type="Pfam" id="PF05481">
    <property type="entry name" value="Myco_19_kDa"/>
    <property type="match status" value="1"/>
</dbReference>
<evidence type="ECO:0000313" key="8">
    <source>
        <dbReference type="Proteomes" id="UP000192760"/>
    </source>
</evidence>
<dbReference type="RefSeq" id="WP_083098559.1">
    <property type="nucleotide sequence ID" value="NZ_JACKUF010000011.1"/>
</dbReference>
<evidence type="ECO:0000256" key="5">
    <source>
        <dbReference type="ARBA" id="ARBA00023288"/>
    </source>
</evidence>
<protein>
    <recommendedName>
        <fullName evidence="9">Lipoprotein LpqH</fullName>
    </recommendedName>
</protein>
<comment type="caution">
    <text evidence="7">The sequence shown here is derived from an EMBL/GenBank/DDBJ whole genome shotgun (WGS) entry which is preliminary data.</text>
</comment>
<feature type="chain" id="PRO_5012687575" description="Lipoprotein LpqH" evidence="6">
    <location>
        <begin position="30"/>
        <end position="146"/>
    </location>
</feature>
<dbReference type="Proteomes" id="UP000192760">
    <property type="component" value="Unassembled WGS sequence"/>
</dbReference>
<keyword evidence="4" id="KW-0564">Palmitate</keyword>
<evidence type="ECO:0000256" key="3">
    <source>
        <dbReference type="ARBA" id="ARBA00023136"/>
    </source>
</evidence>
<reference evidence="7 8" key="1">
    <citation type="submission" date="2017-02" db="EMBL/GenBank/DDBJ databases">
        <title>The new phylogeny of genus Mycobacterium.</title>
        <authorList>
            <person name="Tortoli E."/>
            <person name="Trovato A."/>
            <person name="Cirillo D.M."/>
        </authorList>
    </citation>
    <scope>NUCLEOTIDE SEQUENCE [LARGE SCALE GENOMIC DNA]</scope>
    <source>
        <strain evidence="7 8">DSM 45255</strain>
    </source>
</reference>
<evidence type="ECO:0000256" key="1">
    <source>
        <dbReference type="ARBA" id="ARBA00022475"/>
    </source>
</evidence>
<keyword evidence="2 6" id="KW-0732">Signal</keyword>
<organism evidence="7 8">
    <name type="scientific">Mycobacterium mantenii</name>
    <dbReference type="NCBI Taxonomy" id="560555"/>
    <lineage>
        <taxon>Bacteria</taxon>
        <taxon>Bacillati</taxon>
        <taxon>Actinomycetota</taxon>
        <taxon>Actinomycetes</taxon>
        <taxon>Mycobacteriales</taxon>
        <taxon>Mycobacteriaceae</taxon>
        <taxon>Mycobacterium</taxon>
        <taxon>Mycobacterium avium complex (MAC)</taxon>
    </lineage>
</organism>
<proteinExistence type="predicted"/>
<keyword evidence="5" id="KW-0449">Lipoprotein</keyword>
<dbReference type="GO" id="GO:0016020">
    <property type="term" value="C:membrane"/>
    <property type="evidence" value="ECO:0007669"/>
    <property type="project" value="InterPro"/>
</dbReference>
<keyword evidence="3" id="KW-0472">Membrane</keyword>
<dbReference type="EMBL" id="MVHW01000035">
    <property type="protein sequence ID" value="ORB00231.1"/>
    <property type="molecule type" value="Genomic_DNA"/>
</dbReference>
<dbReference type="InterPro" id="IPR008691">
    <property type="entry name" value="LpqH"/>
</dbReference>
<evidence type="ECO:0000256" key="2">
    <source>
        <dbReference type="ARBA" id="ARBA00022729"/>
    </source>
</evidence>
<keyword evidence="1" id="KW-1003">Cell membrane</keyword>
<evidence type="ECO:0000313" key="7">
    <source>
        <dbReference type="EMBL" id="ORB00231.1"/>
    </source>
</evidence>
<accession>A0A1X0FEQ7</accession>
<feature type="signal peptide" evidence="6">
    <location>
        <begin position="1"/>
        <end position="29"/>
    </location>
</feature>
<dbReference type="AlphaFoldDB" id="A0A1X0FEQ7"/>
<gene>
    <name evidence="7" type="ORF">BST30_23175</name>
</gene>
<name>A0A1X0FEQ7_MYCNT</name>
<dbReference type="PROSITE" id="PS51257">
    <property type="entry name" value="PROKAR_LIPOPROTEIN"/>
    <property type="match status" value="1"/>
</dbReference>
<evidence type="ECO:0000256" key="4">
    <source>
        <dbReference type="ARBA" id="ARBA00023139"/>
    </source>
</evidence>